<dbReference type="HOGENOM" id="CLU_1097212_0_0_9"/>
<evidence type="ECO:0000259" key="1">
    <source>
        <dbReference type="Pfam" id="PF14285"/>
    </source>
</evidence>
<dbReference type="OrthoDB" id="1794845at2"/>
<protein>
    <recommendedName>
        <fullName evidence="1">DUF4367 domain-containing protein</fullName>
    </recommendedName>
</protein>
<name>H5XTJ4_9FIRM</name>
<evidence type="ECO:0000313" key="3">
    <source>
        <dbReference type="Proteomes" id="UP000005104"/>
    </source>
</evidence>
<dbReference type="AlphaFoldDB" id="H5XTJ4"/>
<proteinExistence type="predicted"/>
<evidence type="ECO:0000313" key="2">
    <source>
        <dbReference type="EMBL" id="EHQ88593.1"/>
    </source>
</evidence>
<dbReference type="eggNOG" id="COG2834">
    <property type="taxonomic scope" value="Bacteria"/>
</dbReference>
<dbReference type="Pfam" id="PF14285">
    <property type="entry name" value="DUF4367"/>
    <property type="match status" value="1"/>
</dbReference>
<feature type="domain" description="DUF4367" evidence="1">
    <location>
        <begin position="140"/>
        <end position="249"/>
    </location>
</feature>
<dbReference type="InterPro" id="IPR025377">
    <property type="entry name" value="DUF4367"/>
</dbReference>
<dbReference type="EMBL" id="CM001441">
    <property type="protein sequence ID" value="EHQ88593.1"/>
    <property type="molecule type" value="Genomic_DNA"/>
</dbReference>
<organism evidence="2 3">
    <name type="scientific">Desulfosporosinus youngiae DSM 17734</name>
    <dbReference type="NCBI Taxonomy" id="768710"/>
    <lineage>
        <taxon>Bacteria</taxon>
        <taxon>Bacillati</taxon>
        <taxon>Bacillota</taxon>
        <taxon>Clostridia</taxon>
        <taxon>Eubacteriales</taxon>
        <taxon>Desulfitobacteriaceae</taxon>
        <taxon>Desulfosporosinus</taxon>
    </lineage>
</organism>
<sequence length="250" mass="27527">MALSEKELDQLIKSQLSKDLDANIEVPDIEDQWQKIKSKLLKENQVIGKTSPNRTRIVVAAVIVISIGSMNFLYPSNANAVGGKIAKFFNYIVGKTTQNKTETYTAIDPGVPKIEDIGDIFEKEVTLSEAQALIPFKLATPSYLPHGANTRKVVIASLSAEVYQISIEYNHNDGVIVFSQQISSNGASRGTLYDTDDTVIKDLTVNGSPAILFIRKNGINTLNWQSRGLILQIKGEITEEEITKMAQSIN</sequence>
<dbReference type="STRING" id="768710.DesyoDRAFT_1437"/>
<gene>
    <name evidence="2" type="ORF">DesyoDRAFT_1437</name>
</gene>
<keyword evidence="3" id="KW-1185">Reference proteome</keyword>
<reference evidence="2 3" key="1">
    <citation type="submission" date="2011-11" db="EMBL/GenBank/DDBJ databases">
        <title>The Noncontiguous Finished genome of Desulfosporosinus youngiae DSM 17734.</title>
        <authorList>
            <consortium name="US DOE Joint Genome Institute (JGI-PGF)"/>
            <person name="Lucas S."/>
            <person name="Han J."/>
            <person name="Lapidus A."/>
            <person name="Cheng J.-F."/>
            <person name="Goodwin L."/>
            <person name="Pitluck S."/>
            <person name="Peters L."/>
            <person name="Ovchinnikova G."/>
            <person name="Lu M."/>
            <person name="Land M.L."/>
            <person name="Hauser L."/>
            <person name="Pester M."/>
            <person name="Spring S."/>
            <person name="Ollivier B."/>
            <person name="Rattei T."/>
            <person name="Klenk H.-P."/>
            <person name="Wagner M."/>
            <person name="Loy A."/>
            <person name="Woyke T.J."/>
        </authorList>
    </citation>
    <scope>NUCLEOTIDE SEQUENCE [LARGE SCALE GENOMIC DNA]</scope>
    <source>
        <strain evidence="2 3">DSM 17734</strain>
    </source>
</reference>
<dbReference type="RefSeq" id="WP_007781193.1">
    <property type="nucleotide sequence ID" value="NZ_CM001441.1"/>
</dbReference>
<dbReference type="Proteomes" id="UP000005104">
    <property type="component" value="Chromosome"/>
</dbReference>
<accession>H5XTJ4</accession>